<gene>
    <name evidence="6" type="ORF">QQX04_07630</name>
</gene>
<dbReference type="InterPro" id="IPR009057">
    <property type="entry name" value="Homeodomain-like_sf"/>
</dbReference>
<dbReference type="RefSeq" id="WP_301127833.1">
    <property type="nucleotide sequence ID" value="NZ_JAUHPV010000004.1"/>
</dbReference>
<comment type="caution">
    <text evidence="6">The sequence shown here is derived from an EMBL/GenBank/DDBJ whole genome shotgun (WGS) entry which is preliminary data.</text>
</comment>
<dbReference type="EMBL" id="JAUHPV010000004">
    <property type="protein sequence ID" value="MDN4472861.1"/>
    <property type="molecule type" value="Genomic_DNA"/>
</dbReference>
<dbReference type="Proteomes" id="UP001172738">
    <property type="component" value="Unassembled WGS sequence"/>
</dbReference>
<reference evidence="6" key="1">
    <citation type="submission" date="2023-06" db="EMBL/GenBank/DDBJ databases">
        <title>SYSU T00b26.</title>
        <authorList>
            <person name="Gao L."/>
            <person name="Fang B.-Z."/>
            <person name="Li W.-J."/>
        </authorList>
    </citation>
    <scope>NUCLEOTIDE SEQUENCE</scope>
    <source>
        <strain evidence="6">SYSU T00b26</strain>
    </source>
</reference>
<dbReference type="PROSITE" id="PS50977">
    <property type="entry name" value="HTH_TETR_2"/>
    <property type="match status" value="1"/>
</dbReference>
<dbReference type="SUPFAM" id="SSF48498">
    <property type="entry name" value="Tetracyclin repressor-like, C-terminal domain"/>
    <property type="match status" value="1"/>
</dbReference>
<organism evidence="6 7">
    <name type="scientific">Demequina zhanjiangensis</name>
    <dbReference type="NCBI Taxonomy" id="3051659"/>
    <lineage>
        <taxon>Bacteria</taxon>
        <taxon>Bacillati</taxon>
        <taxon>Actinomycetota</taxon>
        <taxon>Actinomycetes</taxon>
        <taxon>Micrococcales</taxon>
        <taxon>Demequinaceae</taxon>
        <taxon>Demequina</taxon>
    </lineage>
</organism>
<dbReference type="PANTHER" id="PTHR47506:SF6">
    <property type="entry name" value="HTH-TYPE TRANSCRIPTIONAL REPRESSOR NEMR"/>
    <property type="match status" value="1"/>
</dbReference>
<dbReference type="InterPro" id="IPR001647">
    <property type="entry name" value="HTH_TetR"/>
</dbReference>
<name>A0ABT8G136_9MICO</name>
<evidence type="ECO:0000256" key="1">
    <source>
        <dbReference type="ARBA" id="ARBA00023015"/>
    </source>
</evidence>
<feature type="DNA-binding region" description="H-T-H motif" evidence="4">
    <location>
        <begin position="34"/>
        <end position="53"/>
    </location>
</feature>
<dbReference type="SUPFAM" id="SSF46689">
    <property type="entry name" value="Homeodomain-like"/>
    <property type="match status" value="1"/>
</dbReference>
<dbReference type="Pfam" id="PF00440">
    <property type="entry name" value="TetR_N"/>
    <property type="match status" value="1"/>
</dbReference>
<accession>A0ABT8G136</accession>
<dbReference type="PRINTS" id="PR00455">
    <property type="entry name" value="HTHTETR"/>
</dbReference>
<evidence type="ECO:0000313" key="6">
    <source>
        <dbReference type="EMBL" id="MDN4472861.1"/>
    </source>
</evidence>
<evidence type="ECO:0000313" key="7">
    <source>
        <dbReference type="Proteomes" id="UP001172738"/>
    </source>
</evidence>
<dbReference type="PANTHER" id="PTHR47506">
    <property type="entry name" value="TRANSCRIPTIONAL REGULATORY PROTEIN"/>
    <property type="match status" value="1"/>
</dbReference>
<dbReference type="InterPro" id="IPR036271">
    <property type="entry name" value="Tet_transcr_reg_TetR-rel_C_sf"/>
</dbReference>
<keyword evidence="1" id="KW-0805">Transcription regulation</keyword>
<evidence type="ECO:0000256" key="4">
    <source>
        <dbReference type="PROSITE-ProRule" id="PRU00335"/>
    </source>
</evidence>
<dbReference type="Gene3D" id="1.10.357.10">
    <property type="entry name" value="Tetracycline Repressor, domain 2"/>
    <property type="match status" value="1"/>
</dbReference>
<feature type="domain" description="HTH tetR-type" evidence="5">
    <location>
        <begin position="11"/>
        <end position="71"/>
    </location>
</feature>
<sequence length="193" mass="21466">MPARGSYRKGIEKRAEILDAALRIIARDGYSKTTIGQLAQEVGLSPNGVLHHFGSKEALLAAVVQERDARHGAASAEDDGLGHTRGYVEFVRRNTDQPGLIQLFTRIVNEATEPEHDAHEYFRDRYRVARDSWETYFAGVAAEGRLREGLEPRVAAETIVAISDGLQTQWLYDRSVDMPRAISSMLALMVKDA</sequence>
<proteinExistence type="predicted"/>
<keyword evidence="7" id="KW-1185">Reference proteome</keyword>
<keyword evidence="2 4" id="KW-0238">DNA-binding</keyword>
<evidence type="ECO:0000256" key="2">
    <source>
        <dbReference type="ARBA" id="ARBA00023125"/>
    </source>
</evidence>
<evidence type="ECO:0000256" key="3">
    <source>
        <dbReference type="ARBA" id="ARBA00023163"/>
    </source>
</evidence>
<keyword evidence="3" id="KW-0804">Transcription</keyword>
<protein>
    <submittedName>
        <fullName evidence="6">Helix-turn-helix domain-containing protein</fullName>
    </submittedName>
</protein>
<evidence type="ECO:0000259" key="5">
    <source>
        <dbReference type="PROSITE" id="PS50977"/>
    </source>
</evidence>